<name>A0A8J8NHY1_HALGN</name>
<dbReference type="EMBL" id="RRYP01016587">
    <property type="protein sequence ID" value="TNV74861.1"/>
    <property type="molecule type" value="Genomic_DNA"/>
</dbReference>
<evidence type="ECO:0000313" key="2">
    <source>
        <dbReference type="Proteomes" id="UP000785679"/>
    </source>
</evidence>
<dbReference type="InterPro" id="IPR009030">
    <property type="entry name" value="Growth_fac_rcpt_cys_sf"/>
</dbReference>
<protein>
    <submittedName>
        <fullName evidence="1">Uncharacterized protein</fullName>
    </submittedName>
</protein>
<accession>A0A8J8NHY1</accession>
<keyword evidence="2" id="KW-1185">Reference proteome</keyword>
<evidence type="ECO:0000313" key="1">
    <source>
        <dbReference type="EMBL" id="TNV74861.1"/>
    </source>
</evidence>
<reference evidence="1" key="1">
    <citation type="submission" date="2019-06" db="EMBL/GenBank/DDBJ databases">
        <authorList>
            <person name="Zheng W."/>
        </authorList>
    </citation>
    <scope>NUCLEOTIDE SEQUENCE</scope>
    <source>
        <strain evidence="1">QDHG01</strain>
    </source>
</reference>
<dbReference type="SUPFAM" id="SSF57184">
    <property type="entry name" value="Growth factor receptor domain"/>
    <property type="match status" value="1"/>
</dbReference>
<proteinExistence type="predicted"/>
<dbReference type="AlphaFoldDB" id="A0A8J8NHY1"/>
<gene>
    <name evidence="1" type="ORF">FGO68_gene10816</name>
</gene>
<dbReference type="Proteomes" id="UP000785679">
    <property type="component" value="Unassembled WGS sequence"/>
</dbReference>
<sequence length="176" mass="19403">MIKYLIVTPKLKVKGTTPHMQSLKYRNNCETQKSYVKILLAILALLLVQADGRNICSLGTYLDKVTQTCIACHSQCSNSWCLDSTLNGCLQCSTDPSKQFRVLETIAFGSNALQINSNGATSSPLSWSCVESCPSNTLPTILRGRADFIITDAQIPQFQAINGTFKFCRSKNTQIQ</sequence>
<comment type="caution">
    <text evidence="1">The sequence shown here is derived from an EMBL/GenBank/DDBJ whole genome shotgun (WGS) entry which is preliminary data.</text>
</comment>
<organism evidence="1 2">
    <name type="scientific">Halteria grandinella</name>
    <dbReference type="NCBI Taxonomy" id="5974"/>
    <lineage>
        <taxon>Eukaryota</taxon>
        <taxon>Sar</taxon>
        <taxon>Alveolata</taxon>
        <taxon>Ciliophora</taxon>
        <taxon>Intramacronucleata</taxon>
        <taxon>Spirotrichea</taxon>
        <taxon>Stichotrichia</taxon>
        <taxon>Sporadotrichida</taxon>
        <taxon>Halteriidae</taxon>
        <taxon>Halteria</taxon>
    </lineage>
</organism>